<feature type="transmembrane region" description="Helical" evidence="7">
    <location>
        <begin position="67"/>
        <end position="85"/>
    </location>
</feature>
<dbReference type="InterPro" id="IPR000715">
    <property type="entry name" value="Glycosyl_transferase_4"/>
</dbReference>
<evidence type="ECO:0000313" key="8">
    <source>
        <dbReference type="EMBL" id="MFC4558018.1"/>
    </source>
</evidence>
<proteinExistence type="predicted"/>
<feature type="transmembrane region" description="Helical" evidence="7">
    <location>
        <begin position="310"/>
        <end position="330"/>
    </location>
</feature>
<comment type="caution">
    <text evidence="8">The sequence shown here is derived from an EMBL/GenBank/DDBJ whole genome shotgun (WGS) entry which is preliminary data.</text>
</comment>
<protein>
    <submittedName>
        <fullName evidence="8">Glycosyltransferase family 4 protein</fullName>
    </submittedName>
</protein>
<evidence type="ECO:0000256" key="5">
    <source>
        <dbReference type="ARBA" id="ARBA00022989"/>
    </source>
</evidence>
<feature type="transmembrane region" description="Helical" evidence="7">
    <location>
        <begin position="127"/>
        <end position="147"/>
    </location>
</feature>
<evidence type="ECO:0000313" key="9">
    <source>
        <dbReference type="Proteomes" id="UP001595989"/>
    </source>
</evidence>
<name>A0ABV9DI27_9BACI</name>
<evidence type="ECO:0000256" key="1">
    <source>
        <dbReference type="ARBA" id="ARBA00004651"/>
    </source>
</evidence>
<reference evidence="9" key="1">
    <citation type="journal article" date="2019" name="Int. J. Syst. Evol. Microbiol.">
        <title>The Global Catalogue of Microorganisms (GCM) 10K type strain sequencing project: providing services to taxonomists for standard genome sequencing and annotation.</title>
        <authorList>
            <consortium name="The Broad Institute Genomics Platform"/>
            <consortium name="The Broad Institute Genome Sequencing Center for Infectious Disease"/>
            <person name="Wu L."/>
            <person name="Ma J."/>
        </authorList>
    </citation>
    <scope>NUCLEOTIDE SEQUENCE [LARGE SCALE GENOMIC DNA]</scope>
    <source>
        <strain evidence="9">CGMCC 4.7426</strain>
    </source>
</reference>
<feature type="transmembrane region" description="Helical" evidence="7">
    <location>
        <begin position="285"/>
        <end position="304"/>
    </location>
</feature>
<feature type="transmembrane region" description="Helical" evidence="7">
    <location>
        <begin position="231"/>
        <end position="252"/>
    </location>
</feature>
<dbReference type="EMBL" id="JBHSFU010000004">
    <property type="protein sequence ID" value="MFC4558018.1"/>
    <property type="molecule type" value="Genomic_DNA"/>
</dbReference>
<comment type="subcellular location">
    <subcellularLocation>
        <location evidence="1">Cell membrane</location>
        <topology evidence="1">Multi-pass membrane protein</topology>
    </subcellularLocation>
</comment>
<feature type="transmembrane region" description="Helical" evidence="7">
    <location>
        <begin position="178"/>
        <end position="196"/>
    </location>
</feature>
<organism evidence="8 9">
    <name type="scientific">Virgibacillus kekensis</name>
    <dbReference type="NCBI Taxonomy" id="202261"/>
    <lineage>
        <taxon>Bacteria</taxon>
        <taxon>Bacillati</taxon>
        <taxon>Bacillota</taxon>
        <taxon>Bacilli</taxon>
        <taxon>Bacillales</taxon>
        <taxon>Bacillaceae</taxon>
        <taxon>Virgibacillus</taxon>
    </lineage>
</organism>
<feature type="transmembrane region" description="Helical" evidence="7">
    <location>
        <begin position="45"/>
        <end position="61"/>
    </location>
</feature>
<feature type="transmembrane region" description="Helical" evidence="7">
    <location>
        <begin position="97"/>
        <end position="121"/>
    </location>
</feature>
<evidence type="ECO:0000256" key="7">
    <source>
        <dbReference type="SAM" id="Phobius"/>
    </source>
</evidence>
<keyword evidence="4 7" id="KW-0812">Transmembrane</keyword>
<feature type="transmembrane region" description="Helical" evidence="7">
    <location>
        <begin position="154"/>
        <end position="172"/>
    </location>
</feature>
<dbReference type="Proteomes" id="UP001595989">
    <property type="component" value="Unassembled WGS sequence"/>
</dbReference>
<dbReference type="PANTHER" id="PTHR22926:SF3">
    <property type="entry name" value="UNDECAPRENYL-PHOSPHATE ALPHA-N-ACETYLGLUCOSAMINYL 1-PHOSPHATE TRANSFERASE"/>
    <property type="match status" value="1"/>
</dbReference>
<evidence type="ECO:0000256" key="4">
    <source>
        <dbReference type="ARBA" id="ARBA00022692"/>
    </source>
</evidence>
<keyword evidence="5 7" id="KW-1133">Transmembrane helix</keyword>
<evidence type="ECO:0000256" key="6">
    <source>
        <dbReference type="ARBA" id="ARBA00023136"/>
    </source>
</evidence>
<evidence type="ECO:0000256" key="2">
    <source>
        <dbReference type="ARBA" id="ARBA00022475"/>
    </source>
</evidence>
<sequence>MEFIMLILSFLTAVILTPLVKKLAHKVGAVDKPNERKVHTRIMPRIGGLSVYLSFTLWLVVFQPDSLILWTVVAGGTLIMIVGFLDDLWELPAWAKLIGQIIASLIVVSGGIQIEFINLPFGSSIEFGMWSVPLTIIWIVAITNAINLIDGLDGLAAGVSAIALLTISGLAISMGDAFVAMVGLLLFGSTLGFLIYNFFPAKIFLGDTGSLFLGFMISILAILGFKNITVFSIVVPIIILGVPLADTFFAIVRRIVQNKPVHAPDKLHLHHCLIGLGFSHRTTVLIIYAISSIFALSAVIFSTATMWTSIILLVALSILLELLVEVTGLIGKRYRPLLNIFKAPER</sequence>
<keyword evidence="9" id="KW-1185">Reference proteome</keyword>
<dbReference type="PANTHER" id="PTHR22926">
    <property type="entry name" value="PHOSPHO-N-ACETYLMURAMOYL-PENTAPEPTIDE-TRANSFERASE"/>
    <property type="match status" value="1"/>
</dbReference>
<keyword evidence="2" id="KW-1003">Cell membrane</keyword>
<dbReference type="CDD" id="cd06853">
    <property type="entry name" value="GT_WecA_like"/>
    <property type="match status" value="1"/>
</dbReference>
<dbReference type="InterPro" id="IPR018480">
    <property type="entry name" value="PNAcMuramoyl-5peptid_Trfase_CS"/>
</dbReference>
<dbReference type="PROSITE" id="PS01348">
    <property type="entry name" value="MRAY_2"/>
    <property type="match status" value="1"/>
</dbReference>
<feature type="transmembrane region" description="Helical" evidence="7">
    <location>
        <begin position="6"/>
        <end position="24"/>
    </location>
</feature>
<keyword evidence="6 7" id="KW-0472">Membrane</keyword>
<dbReference type="RefSeq" id="WP_390294306.1">
    <property type="nucleotide sequence ID" value="NZ_JBHSFU010000004.1"/>
</dbReference>
<gene>
    <name evidence="8" type="ORF">ACFO3D_07330</name>
</gene>
<keyword evidence="3" id="KW-0808">Transferase</keyword>
<dbReference type="Pfam" id="PF00953">
    <property type="entry name" value="Glycos_transf_4"/>
    <property type="match status" value="1"/>
</dbReference>
<accession>A0ABV9DI27</accession>
<evidence type="ECO:0000256" key="3">
    <source>
        <dbReference type="ARBA" id="ARBA00022679"/>
    </source>
</evidence>
<feature type="transmembrane region" description="Helical" evidence="7">
    <location>
        <begin position="203"/>
        <end position="225"/>
    </location>
</feature>